<evidence type="ECO:0000256" key="2">
    <source>
        <dbReference type="ARBA" id="ARBA00022499"/>
    </source>
</evidence>
<keyword evidence="7" id="KW-0689">Ribosomal protein</keyword>
<dbReference type="GO" id="GO:0005840">
    <property type="term" value="C:ribosome"/>
    <property type="evidence" value="ECO:0007669"/>
    <property type="project" value="UniProtKB-KW"/>
</dbReference>
<dbReference type="GO" id="GO:0003677">
    <property type="term" value="F:DNA binding"/>
    <property type="evidence" value="ECO:0007669"/>
    <property type="project" value="UniProtKB-ARBA"/>
</dbReference>
<dbReference type="CDD" id="cd10028">
    <property type="entry name" value="UDG-F2_TDG_MUG"/>
    <property type="match status" value="1"/>
</dbReference>
<dbReference type="Pfam" id="PF04758">
    <property type="entry name" value="Ribosomal_S30"/>
    <property type="match status" value="1"/>
</dbReference>
<feature type="compositionally biased region" description="Basic residues" evidence="20">
    <location>
        <begin position="496"/>
        <end position="505"/>
    </location>
</feature>
<organism evidence="22 23">
    <name type="scientific">Atta colombica</name>
    <dbReference type="NCBI Taxonomy" id="520822"/>
    <lineage>
        <taxon>Eukaryota</taxon>
        <taxon>Metazoa</taxon>
        <taxon>Ecdysozoa</taxon>
        <taxon>Arthropoda</taxon>
        <taxon>Hexapoda</taxon>
        <taxon>Insecta</taxon>
        <taxon>Pterygota</taxon>
        <taxon>Neoptera</taxon>
        <taxon>Endopterygota</taxon>
        <taxon>Hymenoptera</taxon>
        <taxon>Apocrita</taxon>
        <taxon>Aculeata</taxon>
        <taxon>Formicoidea</taxon>
        <taxon>Formicidae</taxon>
        <taxon>Myrmicinae</taxon>
        <taxon>Atta</taxon>
    </lineage>
</organism>
<dbReference type="Pfam" id="PF03167">
    <property type="entry name" value="UDG"/>
    <property type="match status" value="1"/>
</dbReference>
<dbReference type="FunFam" id="3.40.470.10:FF:000002">
    <property type="entry name" value="G/T mismatch-specific thymine DNA glycosylase"/>
    <property type="match status" value="1"/>
</dbReference>
<comment type="catalytic activity">
    <reaction evidence="14">
        <text>Hydrolyzes mismatched double-stranded DNA and polynucleotides, releasing free thymine.</text>
        <dbReference type="EC" id="3.2.2.29"/>
    </reaction>
</comment>
<dbReference type="AlphaFoldDB" id="A0A195AU04"/>
<keyword evidence="4" id="KW-0378">Hydrolase</keyword>
<keyword evidence="3" id="KW-0227">DNA damage</keyword>
<dbReference type="Gene3D" id="3.40.470.10">
    <property type="entry name" value="Uracil-DNA glycosylase-like domain"/>
    <property type="match status" value="1"/>
</dbReference>
<keyword evidence="6" id="KW-0156">Chromatin regulator</keyword>
<evidence type="ECO:0000256" key="5">
    <source>
        <dbReference type="ARBA" id="ARBA00022843"/>
    </source>
</evidence>
<evidence type="ECO:0000256" key="15">
    <source>
        <dbReference type="ARBA" id="ARBA00061261"/>
    </source>
</evidence>
<dbReference type="EMBL" id="KQ976745">
    <property type="protein sequence ID" value="KYM75464.1"/>
    <property type="molecule type" value="Genomic_DNA"/>
</dbReference>
<evidence type="ECO:0000256" key="3">
    <source>
        <dbReference type="ARBA" id="ARBA00022763"/>
    </source>
</evidence>
<dbReference type="EC" id="3.2.2.29" evidence="17"/>
<dbReference type="GO" id="GO:1990904">
    <property type="term" value="C:ribonucleoprotein complex"/>
    <property type="evidence" value="ECO:0007669"/>
    <property type="project" value="UniProtKB-KW"/>
</dbReference>
<evidence type="ECO:0000256" key="7">
    <source>
        <dbReference type="ARBA" id="ARBA00022980"/>
    </source>
</evidence>
<feature type="region of interest" description="Disordered" evidence="20">
    <location>
        <begin position="480"/>
        <end position="505"/>
    </location>
</feature>
<evidence type="ECO:0000256" key="1">
    <source>
        <dbReference type="ARBA" id="ARBA00004123"/>
    </source>
</evidence>
<evidence type="ECO:0000259" key="21">
    <source>
        <dbReference type="Pfam" id="PF03167"/>
    </source>
</evidence>
<dbReference type="SUPFAM" id="SSF52141">
    <property type="entry name" value="Uracil-DNA glycosylase-like"/>
    <property type="match status" value="1"/>
</dbReference>
<dbReference type="PANTHER" id="PTHR12159">
    <property type="entry name" value="G/T AND G/U MISMATCH-SPECIFIC DNA GLYCOSYLASE"/>
    <property type="match status" value="1"/>
</dbReference>
<dbReference type="GO" id="GO:0032183">
    <property type="term" value="F:SUMO binding"/>
    <property type="evidence" value="ECO:0007669"/>
    <property type="project" value="UniProtKB-ARBA"/>
</dbReference>
<keyword evidence="13" id="KW-0687">Ribonucleoprotein</keyword>
<dbReference type="GO" id="GO:0040029">
    <property type="term" value="P:epigenetic regulation of gene expression"/>
    <property type="evidence" value="ECO:0007669"/>
    <property type="project" value="UniProtKB-ARBA"/>
</dbReference>
<dbReference type="STRING" id="520822.A0A195AU04"/>
<evidence type="ECO:0000256" key="4">
    <source>
        <dbReference type="ARBA" id="ARBA00022801"/>
    </source>
</evidence>
<keyword evidence="10" id="KW-0804">Transcription</keyword>
<evidence type="ECO:0000256" key="9">
    <source>
        <dbReference type="ARBA" id="ARBA00023159"/>
    </source>
</evidence>
<evidence type="ECO:0000256" key="16">
    <source>
        <dbReference type="ARBA" id="ARBA00064519"/>
    </source>
</evidence>
<dbReference type="GO" id="GO:0004844">
    <property type="term" value="F:uracil DNA N-glycosylase activity"/>
    <property type="evidence" value="ECO:0007669"/>
    <property type="project" value="TreeGrafter"/>
</dbReference>
<keyword evidence="2" id="KW-1017">Isopeptide bond</keyword>
<evidence type="ECO:0000256" key="19">
    <source>
        <dbReference type="ARBA" id="ARBA00083221"/>
    </source>
</evidence>
<dbReference type="InterPro" id="IPR015637">
    <property type="entry name" value="MUG/TDG"/>
</dbReference>
<evidence type="ECO:0000256" key="6">
    <source>
        <dbReference type="ARBA" id="ARBA00022853"/>
    </source>
</evidence>
<keyword evidence="5" id="KW-0832">Ubl conjugation</keyword>
<comment type="subcellular location">
    <subcellularLocation>
        <location evidence="1">Nucleus</location>
    </subcellularLocation>
</comment>
<dbReference type="InterPro" id="IPR036895">
    <property type="entry name" value="Uracil-DNA_glycosylase-like_sf"/>
</dbReference>
<comment type="subunit">
    <text evidence="16">Homodimer. Interacts with AICDA and GADD45A.</text>
</comment>
<reference evidence="22 23" key="1">
    <citation type="submission" date="2015-09" db="EMBL/GenBank/DDBJ databases">
        <title>Atta colombica WGS genome.</title>
        <authorList>
            <person name="Nygaard S."/>
            <person name="Hu H."/>
            <person name="Boomsma J."/>
            <person name="Zhang G."/>
        </authorList>
    </citation>
    <scope>NUCLEOTIDE SEQUENCE [LARGE SCALE GENOMIC DNA]</scope>
    <source>
        <strain evidence="22">Treedump-2</strain>
        <tissue evidence="22">Whole body</tissue>
    </source>
</reference>
<evidence type="ECO:0000256" key="13">
    <source>
        <dbReference type="ARBA" id="ARBA00023274"/>
    </source>
</evidence>
<protein>
    <recommendedName>
        <fullName evidence="18">G/T mismatch-specific thymine DNA glycosylase</fullName>
        <ecNumber evidence="17">3.2.2.29</ecNumber>
    </recommendedName>
    <alternativeName>
        <fullName evidence="19">Thymine-DNA glycosylase</fullName>
    </alternativeName>
</protein>
<evidence type="ECO:0000313" key="22">
    <source>
        <dbReference type="EMBL" id="KYM75464.1"/>
    </source>
</evidence>
<evidence type="ECO:0000256" key="17">
    <source>
        <dbReference type="ARBA" id="ARBA00066769"/>
    </source>
</evidence>
<dbReference type="InterPro" id="IPR005122">
    <property type="entry name" value="Uracil-DNA_glycosylase-like"/>
</dbReference>
<keyword evidence="12" id="KW-0539">Nucleus</keyword>
<accession>A0A195AU04</accession>
<keyword evidence="8" id="KW-0805">Transcription regulation</keyword>
<evidence type="ECO:0000256" key="8">
    <source>
        <dbReference type="ARBA" id="ARBA00023015"/>
    </source>
</evidence>
<sequence length="533" mass="60826">MPPLDLNKLKKRPLTKEILEQSKKKVDRFDGLSEEEVQKYTLQDYLEMNLDLVFVGINPSLMAAHRGRYYAGPGNHFYKLLHESGLTPRFISFEEDYKLLQYSIGLTNIVERPTRSAADLKRTELKEGSKVVEEKLKLYKPKIAVFNGKCIYEVFAHITTKFKFYFGLQPERIGDTAIWVTPSSSARCANFPRMVDKLHFYIGLKKYLHFLKGEITNVDLKEFCFEGRKQIIPSTSKMWRRKNVSTFLHGGRVVNKNTLCLDTSEEDIGSIRTVEFLVEKSNQKYYKHENTSFNKEICSQKIESQETLDETVEKSETSIKETENLISDVNEIIVNQSEIKQISEINGKGKKNCIVITNILNHESNITNSENNEKYASSRITCKTLGTENNLKNCNGSDTDFLSLIKQRLSQKSSNDAIISSTKSKSNERIASLQGIENEFHLHCNGSLLADETCVNELQSDVLELIVPLRGGKVHGSLARAGKVKAQTPKVEKQEKSKKKTGRAKRRIQYNRRFVNVVQTFGRRRGPNANTNS</sequence>
<evidence type="ECO:0000256" key="10">
    <source>
        <dbReference type="ARBA" id="ARBA00023163"/>
    </source>
</evidence>
<keyword evidence="23" id="KW-1185">Reference proteome</keyword>
<evidence type="ECO:0000313" key="23">
    <source>
        <dbReference type="Proteomes" id="UP000078540"/>
    </source>
</evidence>
<proteinExistence type="inferred from homology"/>
<dbReference type="GO" id="GO:0141016">
    <property type="term" value="F:G/T mismatch-specific thymine-DNA glycosylase activity"/>
    <property type="evidence" value="ECO:0007669"/>
    <property type="project" value="UniProtKB-EC"/>
</dbReference>
<gene>
    <name evidence="22" type="ORF">ALC53_14160</name>
</gene>
<dbReference type="PANTHER" id="PTHR12159:SF9">
    <property type="entry name" value="G_T MISMATCH-SPECIFIC THYMINE DNA GLYCOSYLASE"/>
    <property type="match status" value="1"/>
</dbReference>
<evidence type="ECO:0000256" key="12">
    <source>
        <dbReference type="ARBA" id="ARBA00023242"/>
    </source>
</evidence>
<dbReference type="InterPro" id="IPR006846">
    <property type="entry name" value="Ribosomal_eS30"/>
</dbReference>
<keyword evidence="9" id="KW-0010">Activator</keyword>
<evidence type="ECO:0000256" key="11">
    <source>
        <dbReference type="ARBA" id="ARBA00023204"/>
    </source>
</evidence>
<dbReference type="GO" id="GO:0003735">
    <property type="term" value="F:structural constituent of ribosome"/>
    <property type="evidence" value="ECO:0007669"/>
    <property type="project" value="InterPro"/>
</dbReference>
<dbReference type="GO" id="GO:0006285">
    <property type="term" value="P:base-excision repair, AP site formation"/>
    <property type="evidence" value="ECO:0007669"/>
    <property type="project" value="InterPro"/>
</dbReference>
<evidence type="ECO:0000256" key="20">
    <source>
        <dbReference type="SAM" id="MobiDB-lite"/>
    </source>
</evidence>
<dbReference type="GO" id="GO:0005654">
    <property type="term" value="C:nucleoplasm"/>
    <property type="evidence" value="ECO:0007669"/>
    <property type="project" value="UniProtKB-ARBA"/>
</dbReference>
<comment type="similarity">
    <text evidence="15">Belongs to the uracil-DNA glycosylase (UDG) superfamily. TDG/mug family.</text>
</comment>
<name>A0A195AU04_9HYME</name>
<evidence type="ECO:0000256" key="18">
    <source>
        <dbReference type="ARBA" id="ARBA00071248"/>
    </source>
</evidence>
<dbReference type="GO" id="GO:0006412">
    <property type="term" value="P:translation"/>
    <property type="evidence" value="ECO:0007669"/>
    <property type="project" value="InterPro"/>
</dbReference>
<keyword evidence="11" id="KW-0234">DNA repair</keyword>
<dbReference type="Proteomes" id="UP000078540">
    <property type="component" value="Unassembled WGS sequence"/>
</dbReference>
<feature type="domain" description="Uracil-DNA glycosylase-like" evidence="21">
    <location>
        <begin position="45"/>
        <end position="191"/>
    </location>
</feature>
<evidence type="ECO:0000256" key="14">
    <source>
        <dbReference type="ARBA" id="ARBA00052915"/>
    </source>
</evidence>